<dbReference type="PANTHER" id="PTHR15410:SF2">
    <property type="entry name" value="HIRA-INTERACTING PROTEIN 3"/>
    <property type="match status" value="1"/>
</dbReference>
<comment type="caution">
    <text evidence="2">The sequence shown here is derived from an EMBL/GenBank/DDBJ whole genome shotgun (WGS) entry which is preliminary data.</text>
</comment>
<feature type="compositionally biased region" description="Basic residues" evidence="1">
    <location>
        <begin position="132"/>
        <end position="142"/>
    </location>
</feature>
<dbReference type="Proteomes" id="UP000224854">
    <property type="component" value="Unassembled WGS sequence"/>
</dbReference>
<feature type="compositionally biased region" description="Basic residues" evidence="1">
    <location>
        <begin position="114"/>
        <end position="123"/>
    </location>
</feature>
<feature type="compositionally biased region" description="Acidic residues" evidence="1">
    <location>
        <begin position="360"/>
        <end position="385"/>
    </location>
</feature>
<organism evidence="2 3">
    <name type="scientific">Ophiocordyceps australis</name>
    <dbReference type="NCBI Taxonomy" id="1399860"/>
    <lineage>
        <taxon>Eukaryota</taxon>
        <taxon>Fungi</taxon>
        <taxon>Dikarya</taxon>
        <taxon>Ascomycota</taxon>
        <taxon>Pezizomycotina</taxon>
        <taxon>Sordariomycetes</taxon>
        <taxon>Hypocreomycetidae</taxon>
        <taxon>Hypocreales</taxon>
        <taxon>Ophiocordycipitaceae</taxon>
        <taxon>Ophiocordyceps</taxon>
    </lineage>
</organism>
<dbReference type="OrthoDB" id="552755at2759"/>
<feature type="region of interest" description="Disordered" evidence="1">
    <location>
        <begin position="336"/>
        <end position="410"/>
    </location>
</feature>
<feature type="region of interest" description="Disordered" evidence="1">
    <location>
        <begin position="72"/>
        <end position="264"/>
    </location>
</feature>
<dbReference type="EMBL" id="NJEU01000203">
    <property type="protein sequence ID" value="PHH78962.1"/>
    <property type="molecule type" value="Genomic_DNA"/>
</dbReference>
<gene>
    <name evidence="2" type="ORF">CDD82_2745</name>
</gene>
<evidence type="ECO:0000313" key="3">
    <source>
        <dbReference type="Proteomes" id="UP000224854"/>
    </source>
</evidence>
<dbReference type="AlphaFoldDB" id="A0A2C5ZGW7"/>
<feature type="compositionally biased region" description="Basic and acidic residues" evidence="1">
    <location>
        <begin position="172"/>
        <end position="204"/>
    </location>
</feature>
<keyword evidence="3" id="KW-1185">Reference proteome</keyword>
<sequence>MSSPKELEQALIDGTCHIFQSEPDATAVTVNKIRRHVEQNLSLQDGFFATNDWKTKSRAVIKEYVDKLASGWLPDSSEVDGKTSPRLSSGKKRRYSETTSPNAKRAKRDTQTKKQPRSQKAKANKPQMPKVTKAKAKPRRKSPSPSPEMDRQSATSSSLSSLGDEMESGGEPDERVAKLDELPDDQSRVERESKNEEHEQDTKPSDTVSAINDEEEYSDVLDEPLQPKRKKKEKAEPRAKKSKPVAKKATSSTPKAEDTNEGEIKKLQSQLVKCGIRKLWHNELKKYGGDTRAKIRHLKTMLADVGMDGRFSEARAREIKESRELMAEAEAAQEMNRLWGMGGRSRANRSKSKSTKLENGSEDEAVADEADGDEQAGDVSDDSDQDNSFAARSRRARADLAFLGDDSDSD</sequence>
<evidence type="ECO:0000313" key="2">
    <source>
        <dbReference type="EMBL" id="PHH78962.1"/>
    </source>
</evidence>
<dbReference type="InterPro" id="IPR037647">
    <property type="entry name" value="HIRIP3"/>
</dbReference>
<evidence type="ECO:0000256" key="1">
    <source>
        <dbReference type="SAM" id="MobiDB-lite"/>
    </source>
</evidence>
<dbReference type="GO" id="GO:0005634">
    <property type="term" value="C:nucleus"/>
    <property type="evidence" value="ECO:0007669"/>
    <property type="project" value="TreeGrafter"/>
</dbReference>
<proteinExistence type="predicted"/>
<accession>A0A2C5ZGW7</accession>
<evidence type="ECO:0008006" key="4">
    <source>
        <dbReference type="Google" id="ProtNLM"/>
    </source>
</evidence>
<feature type="compositionally biased region" description="Basic and acidic residues" evidence="1">
    <location>
        <begin position="255"/>
        <end position="264"/>
    </location>
</feature>
<protein>
    <recommendedName>
        <fullName evidence="4">Transcriptional regulator</fullName>
    </recommendedName>
</protein>
<feature type="compositionally biased region" description="Acidic residues" evidence="1">
    <location>
        <begin position="212"/>
        <end position="222"/>
    </location>
</feature>
<reference evidence="2 3" key="1">
    <citation type="submission" date="2017-06" db="EMBL/GenBank/DDBJ databases">
        <title>Ant-infecting Ophiocordyceps genomes reveal a high diversity of potential behavioral manipulation genes and a possible major role for enterotoxins.</title>
        <authorList>
            <person name="De Bekker C."/>
            <person name="Evans H.C."/>
            <person name="Brachmann A."/>
            <person name="Hughes D.P."/>
        </authorList>
    </citation>
    <scope>NUCLEOTIDE SEQUENCE [LARGE SCALE GENOMIC DNA]</scope>
    <source>
        <strain evidence="2 3">1348a</strain>
    </source>
</reference>
<name>A0A2C5ZGW7_9HYPO</name>
<dbReference type="PANTHER" id="PTHR15410">
    <property type="entry name" value="HIRA-INTERACTING PROTEIN 3"/>
    <property type="match status" value="1"/>
</dbReference>